<organism evidence="5 6">
    <name type="scientific">Vitis vinifera</name>
    <name type="common">Grape</name>
    <dbReference type="NCBI Taxonomy" id="29760"/>
    <lineage>
        <taxon>Eukaryota</taxon>
        <taxon>Viridiplantae</taxon>
        <taxon>Streptophyta</taxon>
        <taxon>Embryophyta</taxon>
        <taxon>Tracheophyta</taxon>
        <taxon>Spermatophyta</taxon>
        <taxon>Magnoliopsida</taxon>
        <taxon>eudicotyledons</taxon>
        <taxon>Gunneridae</taxon>
        <taxon>Pentapetalae</taxon>
        <taxon>rosids</taxon>
        <taxon>Vitales</taxon>
        <taxon>Vitaceae</taxon>
        <taxon>Viteae</taxon>
        <taxon>Vitis</taxon>
    </lineage>
</organism>
<sequence length="286" mass="33540">MWKSDNTSFKGFTDRVTVHFNMLCALMIDRIDRDLNSTCIIGHVEVSCNALQGSPLLLQLVPAVSIVAFATWGLGPLMRLSRNLFLNKTDNSSWKKSSMYYVMTYYLRPLLLWIGAMLICRNPLWKWVIIGKYGQQEGGWCSEEVREEYGVEDIWDNSSWSPRFVRQLHNWELEKVDASFKRLYNHSINLDSENTMVWLRSKNGNFSVKSFYSSLVNGGMEPFPHDIVWNSWVLVRVSFFSWEANWARILTLDQLKRTGWRIPNKCYMCKEEEETRDHILLHCIKS</sequence>
<feature type="domain" description="Reverse transcriptase zinc-binding" evidence="4">
    <location>
        <begin position="206"/>
        <end position="283"/>
    </location>
</feature>
<dbReference type="InterPro" id="IPR026960">
    <property type="entry name" value="RVT-Znf"/>
</dbReference>
<dbReference type="PANTHER" id="PTHR43634:SF2">
    <property type="entry name" value="LOW CONDUCTANCE MECHANOSENSITIVE CHANNEL YNAI"/>
    <property type="match status" value="1"/>
</dbReference>
<comment type="subcellular location">
    <subcellularLocation>
        <location evidence="1">Membrane</location>
        <topology evidence="1">Multi-pass membrane protein</topology>
    </subcellularLocation>
</comment>
<dbReference type="InterPro" id="IPR045042">
    <property type="entry name" value="YnaI-like"/>
</dbReference>
<dbReference type="Proteomes" id="UP000288805">
    <property type="component" value="Unassembled WGS sequence"/>
</dbReference>
<feature type="transmembrane region" description="Helical" evidence="3">
    <location>
        <begin position="99"/>
        <end position="119"/>
    </location>
</feature>
<accession>A0A438G0B3</accession>
<comment type="caution">
    <text evidence="5">The sequence shown here is derived from an EMBL/GenBank/DDBJ whole genome shotgun (WGS) entry which is preliminary data.</text>
</comment>
<dbReference type="Pfam" id="PF13966">
    <property type="entry name" value="zf-RVT"/>
    <property type="match status" value="1"/>
</dbReference>
<dbReference type="EMBL" id="QGNW01000687">
    <property type="protein sequence ID" value="RVW65651.1"/>
    <property type="molecule type" value="Genomic_DNA"/>
</dbReference>
<evidence type="ECO:0000256" key="3">
    <source>
        <dbReference type="SAM" id="Phobius"/>
    </source>
</evidence>
<evidence type="ECO:0000259" key="4">
    <source>
        <dbReference type="Pfam" id="PF13966"/>
    </source>
</evidence>
<proteinExistence type="inferred from homology"/>
<keyword evidence="3" id="KW-1133">Transmembrane helix</keyword>
<evidence type="ECO:0000256" key="2">
    <source>
        <dbReference type="ARBA" id="ARBA00008017"/>
    </source>
</evidence>
<protein>
    <submittedName>
        <fullName evidence="5">Mechanosensitive ion channel protein 3, chloroplastic</fullName>
    </submittedName>
</protein>
<comment type="similarity">
    <text evidence="2">Belongs to the MscS (TC 1.A.23) family.</text>
</comment>
<reference evidence="5 6" key="1">
    <citation type="journal article" date="2018" name="PLoS Genet.">
        <title>Population sequencing reveals clonal diversity and ancestral inbreeding in the grapevine cultivar Chardonnay.</title>
        <authorList>
            <person name="Roach M.J."/>
            <person name="Johnson D.L."/>
            <person name="Bohlmann J."/>
            <person name="van Vuuren H.J."/>
            <person name="Jones S.J."/>
            <person name="Pretorius I.S."/>
            <person name="Schmidt S.A."/>
            <person name="Borneman A.R."/>
        </authorList>
    </citation>
    <scope>NUCLEOTIDE SEQUENCE [LARGE SCALE GENOMIC DNA]</scope>
    <source>
        <strain evidence="6">cv. Chardonnay</strain>
        <tissue evidence="5">Leaf</tissue>
    </source>
</reference>
<name>A0A438G0B3_VITVI</name>
<dbReference type="PANTHER" id="PTHR43634">
    <property type="entry name" value="OW CONDUCTANCE MECHANOSENSITIVE CHANNEL"/>
    <property type="match status" value="1"/>
</dbReference>
<feature type="transmembrane region" description="Helical" evidence="3">
    <location>
        <begin position="56"/>
        <end position="78"/>
    </location>
</feature>
<evidence type="ECO:0000256" key="1">
    <source>
        <dbReference type="ARBA" id="ARBA00004141"/>
    </source>
</evidence>
<dbReference type="AlphaFoldDB" id="A0A438G0B3"/>
<evidence type="ECO:0000313" key="5">
    <source>
        <dbReference type="EMBL" id="RVW65651.1"/>
    </source>
</evidence>
<dbReference type="GO" id="GO:0016020">
    <property type="term" value="C:membrane"/>
    <property type="evidence" value="ECO:0007669"/>
    <property type="project" value="UniProtKB-SubCell"/>
</dbReference>
<keyword evidence="3" id="KW-0812">Transmembrane</keyword>
<gene>
    <name evidence="5" type="primary">MSL3_0</name>
    <name evidence="5" type="ORF">CK203_033146</name>
</gene>
<evidence type="ECO:0000313" key="6">
    <source>
        <dbReference type="Proteomes" id="UP000288805"/>
    </source>
</evidence>
<keyword evidence="3" id="KW-0472">Membrane</keyword>